<proteinExistence type="predicted"/>
<gene>
    <name evidence="1" type="ORF">M099_1961</name>
</gene>
<dbReference type="AlphaFoldDB" id="A0A069SHU9"/>
<organism evidence="1 2">
    <name type="scientific">Phocaeicola vulgatus str. 3975 RP4</name>
    <dbReference type="NCBI Taxonomy" id="1339352"/>
    <lineage>
        <taxon>Bacteria</taxon>
        <taxon>Pseudomonadati</taxon>
        <taxon>Bacteroidota</taxon>
        <taxon>Bacteroidia</taxon>
        <taxon>Bacteroidales</taxon>
        <taxon>Bacteroidaceae</taxon>
        <taxon>Phocaeicola</taxon>
    </lineage>
</organism>
<comment type="caution">
    <text evidence="1">The sequence shown here is derived from an EMBL/GenBank/DDBJ whole genome shotgun (WGS) entry which is preliminary data.</text>
</comment>
<evidence type="ECO:0000313" key="2">
    <source>
        <dbReference type="Proteomes" id="UP000027661"/>
    </source>
</evidence>
<dbReference type="EMBL" id="JNHM01000027">
    <property type="protein sequence ID" value="KDS54177.1"/>
    <property type="molecule type" value="Genomic_DNA"/>
</dbReference>
<dbReference type="PATRIC" id="fig|1339352.3.peg.1899"/>
<accession>A0A069SHU9</accession>
<name>A0A069SHU9_PHOVU</name>
<evidence type="ECO:0000313" key="1">
    <source>
        <dbReference type="EMBL" id="KDS54177.1"/>
    </source>
</evidence>
<protein>
    <submittedName>
        <fullName evidence="1">Uncharacterized protein</fullName>
    </submittedName>
</protein>
<reference evidence="1 2" key="1">
    <citation type="submission" date="2014-04" db="EMBL/GenBank/DDBJ databases">
        <authorList>
            <person name="Sears C."/>
            <person name="Carroll K."/>
            <person name="Sack B.R."/>
            <person name="Qadri F."/>
            <person name="Myers L.L."/>
            <person name="Chung G.-T."/>
            <person name="Escheverria P."/>
            <person name="Fraser C.M."/>
            <person name="Sadzewicz L."/>
            <person name="Shefchek K.A."/>
            <person name="Tallon L."/>
            <person name="Das S.P."/>
            <person name="Daugherty S."/>
            <person name="Mongodin E.F."/>
        </authorList>
    </citation>
    <scope>NUCLEOTIDE SEQUENCE [LARGE SCALE GENOMIC DNA]</scope>
    <source>
        <strain evidence="1 2">3975 RP4</strain>
    </source>
</reference>
<dbReference type="Proteomes" id="UP000027661">
    <property type="component" value="Unassembled WGS sequence"/>
</dbReference>
<sequence length="53" mass="5812">MAAPACTAAGLPCIPDGEQAESKAVGMHKMNIIFLIPQVVYNLYQTDKYTFSY</sequence>